<keyword evidence="1" id="KW-1015">Disulfide bond</keyword>
<feature type="signal peptide" evidence="3">
    <location>
        <begin position="1"/>
        <end position="27"/>
    </location>
</feature>
<accession>A0ABM1I662</accession>
<dbReference type="RefSeq" id="XP_015175699.1">
    <property type="nucleotide sequence ID" value="XM_015320213.1"/>
</dbReference>
<feature type="domain" description="Peptidase S1" evidence="4">
    <location>
        <begin position="206"/>
        <end position="450"/>
    </location>
</feature>
<dbReference type="InterPro" id="IPR001254">
    <property type="entry name" value="Trypsin_dom"/>
</dbReference>
<evidence type="ECO:0000313" key="6">
    <source>
        <dbReference type="RefSeq" id="XP_015175698.1"/>
    </source>
</evidence>
<dbReference type="PANTHER" id="PTHR24252">
    <property type="entry name" value="ACROSIN-RELATED"/>
    <property type="match status" value="1"/>
</dbReference>
<dbReference type="InterPro" id="IPR018114">
    <property type="entry name" value="TRYPSIN_HIS"/>
</dbReference>
<dbReference type="Proteomes" id="UP000694924">
    <property type="component" value="Unplaced"/>
</dbReference>
<dbReference type="PROSITE" id="PS50240">
    <property type="entry name" value="TRYPSIN_DOM"/>
    <property type="match status" value="1"/>
</dbReference>
<name>A0ABM1I662_POLDO</name>
<protein>
    <submittedName>
        <fullName evidence="6 7">Serine protease snake-like isoform X1</fullName>
    </submittedName>
</protein>
<keyword evidence="5" id="KW-1185">Reference proteome</keyword>
<evidence type="ECO:0000313" key="5">
    <source>
        <dbReference type="Proteomes" id="UP000694924"/>
    </source>
</evidence>
<dbReference type="Pfam" id="PF00089">
    <property type="entry name" value="Trypsin"/>
    <property type="match status" value="1"/>
</dbReference>
<dbReference type="PROSITE" id="PS00134">
    <property type="entry name" value="TRYPSIN_HIS"/>
    <property type="match status" value="1"/>
</dbReference>
<keyword evidence="2" id="KW-0645">Protease</keyword>
<evidence type="ECO:0000256" key="3">
    <source>
        <dbReference type="SAM" id="SignalP"/>
    </source>
</evidence>
<dbReference type="GeneID" id="107066016"/>
<dbReference type="InterPro" id="IPR001314">
    <property type="entry name" value="Peptidase_S1A"/>
</dbReference>
<dbReference type="InterPro" id="IPR009003">
    <property type="entry name" value="Peptidase_S1_PA"/>
</dbReference>
<dbReference type="InterPro" id="IPR043504">
    <property type="entry name" value="Peptidase_S1_PA_chymotrypsin"/>
</dbReference>
<dbReference type="SMART" id="SM00020">
    <property type="entry name" value="Tryp_SPc"/>
    <property type="match status" value="1"/>
</dbReference>
<sequence length="454" mass="51101">MMMFLSIRLYFILVFNLLFTRSNVTSSKNPDSSNMLDKMNRVILNIHNSFFKENITNVYRDNPFLLDASSLNTHLSINISGINSEYNSFLMKNNKMMNAVNSSTQYSHNPFLNSVITSTSAPSLNKLENSSNIFTNNMSTIMDISNRTNIRNRRNVSNIRRKSDIKCEEYNEQFLVVSEVQPLVAIDVRFFRVKNNKQCTMSDQLVSGGTIAAPGEFPHMTALGEILEDRFFKFLCGGTLISHYWVLTAAHCTRGENSGINVVRFGLHNIEDNKSGIMIHIERIIRHPLYKPPLLYADIALIKLQKAINFSSSIRPACLCQQFDEILPKAWVSGWGALEFSGEKVTKLRKAELDMISNIVCSLTYGNSVKIPDGITPGMICAGDLNSSSDIKDTCQGDSGGPLQILHPRYSCLYKVIGITSFAQVCGNSNSPGVYTRVSYYLNWIEDIVWPEKL</sequence>
<organism evidence="5 7">
    <name type="scientific">Polistes dominula</name>
    <name type="common">European paper wasp</name>
    <name type="synonym">Vespa dominula</name>
    <dbReference type="NCBI Taxonomy" id="743375"/>
    <lineage>
        <taxon>Eukaryota</taxon>
        <taxon>Metazoa</taxon>
        <taxon>Ecdysozoa</taxon>
        <taxon>Arthropoda</taxon>
        <taxon>Hexapoda</taxon>
        <taxon>Insecta</taxon>
        <taxon>Pterygota</taxon>
        <taxon>Neoptera</taxon>
        <taxon>Endopterygota</taxon>
        <taxon>Hymenoptera</taxon>
        <taxon>Apocrita</taxon>
        <taxon>Aculeata</taxon>
        <taxon>Vespoidea</taxon>
        <taxon>Vespidae</taxon>
        <taxon>Polistinae</taxon>
        <taxon>Polistini</taxon>
        <taxon>Polistes</taxon>
    </lineage>
</organism>
<dbReference type="CDD" id="cd00190">
    <property type="entry name" value="Tryp_SPc"/>
    <property type="match status" value="1"/>
</dbReference>
<dbReference type="Gene3D" id="2.40.10.10">
    <property type="entry name" value="Trypsin-like serine proteases"/>
    <property type="match status" value="1"/>
</dbReference>
<dbReference type="SUPFAM" id="SSF50494">
    <property type="entry name" value="Trypsin-like serine proteases"/>
    <property type="match status" value="1"/>
</dbReference>
<dbReference type="PROSITE" id="PS00135">
    <property type="entry name" value="TRYPSIN_SER"/>
    <property type="match status" value="1"/>
</dbReference>
<reference evidence="6 7" key="1">
    <citation type="submission" date="2025-05" db="UniProtKB">
        <authorList>
            <consortium name="RefSeq"/>
        </authorList>
    </citation>
    <scope>IDENTIFICATION</scope>
    <source>
        <tissue evidence="6 7">Whole body</tissue>
    </source>
</reference>
<proteinExistence type="predicted"/>
<evidence type="ECO:0000259" key="4">
    <source>
        <dbReference type="PROSITE" id="PS50240"/>
    </source>
</evidence>
<dbReference type="PRINTS" id="PR00722">
    <property type="entry name" value="CHYMOTRYPSIN"/>
</dbReference>
<keyword evidence="2" id="KW-0720">Serine protease</keyword>
<dbReference type="InterPro" id="IPR033116">
    <property type="entry name" value="TRYPSIN_SER"/>
</dbReference>
<keyword evidence="2" id="KW-0378">Hydrolase</keyword>
<dbReference type="PANTHER" id="PTHR24252:SF7">
    <property type="entry name" value="HYALIN"/>
    <property type="match status" value="1"/>
</dbReference>
<evidence type="ECO:0000256" key="2">
    <source>
        <dbReference type="RuleBase" id="RU363034"/>
    </source>
</evidence>
<evidence type="ECO:0000256" key="1">
    <source>
        <dbReference type="ARBA" id="ARBA00023157"/>
    </source>
</evidence>
<dbReference type="RefSeq" id="XP_015175698.1">
    <property type="nucleotide sequence ID" value="XM_015320212.1"/>
</dbReference>
<keyword evidence="3" id="KW-0732">Signal</keyword>
<feature type="chain" id="PRO_5045022405" evidence="3">
    <location>
        <begin position="28"/>
        <end position="454"/>
    </location>
</feature>
<gene>
    <name evidence="6 7" type="primary">LOC107066016</name>
</gene>
<evidence type="ECO:0000313" key="7">
    <source>
        <dbReference type="RefSeq" id="XP_015175699.1"/>
    </source>
</evidence>